<feature type="signal peptide" evidence="2">
    <location>
        <begin position="1"/>
        <end position="25"/>
    </location>
</feature>
<evidence type="ECO:0008006" key="5">
    <source>
        <dbReference type="Google" id="ProtNLM"/>
    </source>
</evidence>
<protein>
    <recommendedName>
        <fullName evidence="5">Lipoprotein</fullName>
    </recommendedName>
</protein>
<feature type="compositionally biased region" description="Polar residues" evidence="1">
    <location>
        <begin position="29"/>
        <end position="47"/>
    </location>
</feature>
<reference evidence="3" key="1">
    <citation type="submission" date="2021-11" db="EMBL/GenBank/DDBJ databases">
        <authorList>
            <person name="Qingchun L."/>
            <person name="Dong Z."/>
            <person name="Zongwei Q."/>
            <person name="Jia Z."/>
            <person name="Duotao L."/>
        </authorList>
    </citation>
    <scope>NUCLEOTIDE SEQUENCE</scope>
    <source>
        <strain evidence="3">WLY-B-L2</strain>
    </source>
</reference>
<evidence type="ECO:0000256" key="1">
    <source>
        <dbReference type="SAM" id="MobiDB-lite"/>
    </source>
</evidence>
<gene>
    <name evidence="3" type="ORF">LN736_15845</name>
</gene>
<evidence type="ECO:0000313" key="3">
    <source>
        <dbReference type="EMBL" id="MCC9296328.1"/>
    </source>
</evidence>
<comment type="caution">
    <text evidence="3">The sequence shown here is derived from an EMBL/GenBank/DDBJ whole genome shotgun (WGS) entry which is preliminary data.</text>
</comment>
<organism evidence="3 4">
    <name type="scientific">Clostridium aromativorans</name>
    <dbReference type="NCBI Taxonomy" id="2836848"/>
    <lineage>
        <taxon>Bacteria</taxon>
        <taxon>Bacillati</taxon>
        <taxon>Bacillota</taxon>
        <taxon>Clostridia</taxon>
        <taxon>Eubacteriales</taxon>
        <taxon>Clostridiaceae</taxon>
        <taxon>Clostridium</taxon>
    </lineage>
</organism>
<dbReference type="EMBL" id="JAJJPB010000028">
    <property type="protein sequence ID" value="MCC9296328.1"/>
    <property type="molecule type" value="Genomic_DNA"/>
</dbReference>
<proteinExistence type="predicted"/>
<feature type="chain" id="PRO_5046702808" description="Lipoprotein" evidence="2">
    <location>
        <begin position="26"/>
        <end position="132"/>
    </location>
</feature>
<accession>A0ABS8NC89</accession>
<dbReference type="PROSITE" id="PS51257">
    <property type="entry name" value="PROKAR_LIPOPROTEIN"/>
    <property type="match status" value="1"/>
</dbReference>
<name>A0ABS8NC89_9CLOT</name>
<dbReference type="Proteomes" id="UP001165422">
    <property type="component" value="Unassembled WGS sequence"/>
</dbReference>
<dbReference type="RefSeq" id="WP_229981961.1">
    <property type="nucleotide sequence ID" value="NZ_JAJJPB010000028.1"/>
</dbReference>
<feature type="compositionally biased region" description="Basic and acidic residues" evidence="1">
    <location>
        <begin position="51"/>
        <end position="60"/>
    </location>
</feature>
<keyword evidence="2" id="KW-0732">Signal</keyword>
<keyword evidence="4" id="KW-1185">Reference proteome</keyword>
<evidence type="ECO:0000313" key="4">
    <source>
        <dbReference type="Proteomes" id="UP001165422"/>
    </source>
</evidence>
<feature type="region of interest" description="Disordered" evidence="1">
    <location>
        <begin position="29"/>
        <end position="60"/>
    </location>
</feature>
<sequence>MRGKIRSLGITAVIMMLIVSFTACSFGNKSGQQNDNTKKTAQTSENTKGPKITEDADKTAQLKKEKPILNGKVYVQSNRAIATMVIKSGVSDKEAKDLAQKYANDLKKKYKNMQVSVMAVRDNKNLANITVK</sequence>
<evidence type="ECO:0000256" key="2">
    <source>
        <dbReference type="SAM" id="SignalP"/>
    </source>
</evidence>